<feature type="transmembrane region" description="Helical" evidence="2">
    <location>
        <begin position="187"/>
        <end position="213"/>
    </location>
</feature>
<keyword evidence="2" id="KW-1133">Transmembrane helix</keyword>
<accession>A0ABN9UR35</accession>
<evidence type="ECO:0008006" key="5">
    <source>
        <dbReference type="Google" id="ProtNLM"/>
    </source>
</evidence>
<keyword evidence="4" id="KW-1185">Reference proteome</keyword>
<dbReference type="Proteomes" id="UP001189429">
    <property type="component" value="Unassembled WGS sequence"/>
</dbReference>
<keyword evidence="2" id="KW-0472">Membrane</keyword>
<organism evidence="3 4">
    <name type="scientific">Prorocentrum cordatum</name>
    <dbReference type="NCBI Taxonomy" id="2364126"/>
    <lineage>
        <taxon>Eukaryota</taxon>
        <taxon>Sar</taxon>
        <taxon>Alveolata</taxon>
        <taxon>Dinophyceae</taxon>
        <taxon>Prorocentrales</taxon>
        <taxon>Prorocentraceae</taxon>
        <taxon>Prorocentrum</taxon>
    </lineage>
</organism>
<dbReference type="EMBL" id="CAUYUJ010016084">
    <property type="protein sequence ID" value="CAK0861688.1"/>
    <property type="molecule type" value="Genomic_DNA"/>
</dbReference>
<gene>
    <name evidence="3" type="ORF">PCOR1329_LOCUS50289</name>
</gene>
<name>A0ABN9UR35_9DINO</name>
<evidence type="ECO:0000313" key="4">
    <source>
        <dbReference type="Proteomes" id="UP001189429"/>
    </source>
</evidence>
<proteinExistence type="predicted"/>
<evidence type="ECO:0000256" key="2">
    <source>
        <dbReference type="SAM" id="Phobius"/>
    </source>
</evidence>
<evidence type="ECO:0000256" key="1">
    <source>
        <dbReference type="SAM" id="MobiDB-lite"/>
    </source>
</evidence>
<sequence>MPNWNWDSNSISPSYSTSTYFTSRLEIDIEYNTQTADPEKAAALATSANSTAADPTSLVGSLATGFADAGITFDVISSVPELSLLAVEARAERFGRACSDLYFESLDLTSTRVDELSSWGLRFSASVPNLHVEAGWLHIRHGDVKVRWGHTAEGVEYINVFVRHLSRAGFPVGGLLGDGDHSKLGKLIGALTILNGIIVLAMPIGVVGANFSAEYYRVQDEKKRRVKLKQQMRTRAQVEEEQDAALTKATGETDALESNESERGIELCRVDAARKDIVVCAEDGCR</sequence>
<protein>
    <recommendedName>
        <fullName evidence="5">Potassium channel domain-containing protein</fullName>
    </recommendedName>
</protein>
<reference evidence="3" key="1">
    <citation type="submission" date="2023-10" db="EMBL/GenBank/DDBJ databases">
        <authorList>
            <person name="Chen Y."/>
            <person name="Shah S."/>
            <person name="Dougan E. K."/>
            <person name="Thang M."/>
            <person name="Chan C."/>
        </authorList>
    </citation>
    <scope>NUCLEOTIDE SEQUENCE [LARGE SCALE GENOMIC DNA]</scope>
</reference>
<keyword evidence="2" id="KW-0812">Transmembrane</keyword>
<comment type="caution">
    <text evidence="3">The sequence shown here is derived from an EMBL/GenBank/DDBJ whole genome shotgun (WGS) entry which is preliminary data.</text>
</comment>
<feature type="region of interest" description="Disordered" evidence="1">
    <location>
        <begin position="239"/>
        <end position="258"/>
    </location>
</feature>
<dbReference type="SUPFAM" id="SSF81324">
    <property type="entry name" value="Voltage-gated potassium channels"/>
    <property type="match status" value="1"/>
</dbReference>
<evidence type="ECO:0000313" key="3">
    <source>
        <dbReference type="EMBL" id="CAK0861688.1"/>
    </source>
</evidence>